<comment type="pathway">
    <text evidence="1">Glycolipid biosynthesis; glycosylphosphatidylinositol-anchor biosynthesis.</text>
</comment>
<name>A0A2N5SEM3_9BASI</name>
<evidence type="ECO:0000256" key="4">
    <source>
        <dbReference type="SAM" id="Phobius"/>
    </source>
</evidence>
<keyword evidence="9" id="KW-1185">Reference proteome</keyword>
<gene>
    <name evidence="6" type="ORF">PCANC_18457</name>
    <name evidence="8" type="ORF">PCASD_12895</name>
    <name evidence="7" type="ORF">PCASD_16684</name>
</gene>
<evidence type="ECO:0000313" key="7">
    <source>
        <dbReference type="EMBL" id="PLW21718.1"/>
    </source>
</evidence>
<dbReference type="UniPathway" id="UPA00196"/>
<dbReference type="AlphaFoldDB" id="A0A2N5SEM3"/>
<sequence length="214" mass="24471">MDKQKQKKTTFHTASSKPSSEEFQKLKFHQQSGVKSDFQPSQSRLTLQHISSTTIMYSLNSCSPVFQIYQPTLIVVAISILLLFLTWPSFWAFALLIFIVAWVGRTLTTVYSESILIMSPLGIQLNSTSLIRTTYHFVAREHIKQAVIHEAIVGWDVSFYLGLVVQPDGDQMYIHQVFNNLQPELDNLVIVWKGIRELLFQNGTCKNHIDVPLE</sequence>
<evidence type="ECO:0000313" key="9">
    <source>
        <dbReference type="Proteomes" id="UP000235388"/>
    </source>
</evidence>
<keyword evidence="4" id="KW-0812">Transmembrane</keyword>
<dbReference type="EMBL" id="PGCI01000682">
    <property type="protein sequence ID" value="PLW21718.1"/>
    <property type="molecule type" value="Genomic_DNA"/>
</dbReference>
<accession>A0A2N5SEM3</accession>
<evidence type="ECO:0000256" key="3">
    <source>
        <dbReference type="SAM" id="MobiDB-lite"/>
    </source>
</evidence>
<dbReference type="Pfam" id="PF10181">
    <property type="entry name" value="PIG-H"/>
    <property type="match status" value="1"/>
</dbReference>
<protein>
    <recommendedName>
        <fullName evidence="5">Phosphatidylinositol N-acetylglucosaminyltransferase subunit H conserved domain-containing protein</fullName>
    </recommendedName>
</protein>
<dbReference type="GO" id="GO:0000506">
    <property type="term" value="C:glycosylphosphatidylinositol-N-acetylglucosaminyltransferase (GPI-GnT) complex"/>
    <property type="evidence" value="ECO:0007669"/>
    <property type="project" value="InterPro"/>
</dbReference>
<dbReference type="Proteomes" id="UP000235392">
    <property type="component" value="Unassembled WGS sequence"/>
</dbReference>
<feature type="domain" description="Phosphatidylinositol N-acetylglucosaminyltransferase subunit H conserved" evidence="5">
    <location>
        <begin position="114"/>
        <end position="178"/>
    </location>
</feature>
<comment type="similarity">
    <text evidence="2">Belongs to the PIGH family.</text>
</comment>
<keyword evidence="4" id="KW-0472">Membrane</keyword>
<dbReference type="InterPro" id="IPR044215">
    <property type="entry name" value="PIG-H"/>
</dbReference>
<dbReference type="STRING" id="200324.A0A2N5SEM3"/>
<organism evidence="6 9">
    <name type="scientific">Puccinia coronata f. sp. avenae</name>
    <dbReference type="NCBI Taxonomy" id="200324"/>
    <lineage>
        <taxon>Eukaryota</taxon>
        <taxon>Fungi</taxon>
        <taxon>Dikarya</taxon>
        <taxon>Basidiomycota</taxon>
        <taxon>Pucciniomycotina</taxon>
        <taxon>Pucciniomycetes</taxon>
        <taxon>Pucciniales</taxon>
        <taxon>Pucciniaceae</taxon>
        <taxon>Puccinia</taxon>
    </lineage>
</organism>
<dbReference type="GO" id="GO:0006506">
    <property type="term" value="P:GPI anchor biosynthetic process"/>
    <property type="evidence" value="ECO:0007669"/>
    <property type="project" value="UniProtKB-UniPathway"/>
</dbReference>
<evidence type="ECO:0000313" key="8">
    <source>
        <dbReference type="EMBL" id="PLW33051.1"/>
    </source>
</evidence>
<dbReference type="EMBL" id="PGCI01000229">
    <property type="protein sequence ID" value="PLW33051.1"/>
    <property type="molecule type" value="Genomic_DNA"/>
</dbReference>
<evidence type="ECO:0000256" key="2">
    <source>
        <dbReference type="ARBA" id="ARBA00009610"/>
    </source>
</evidence>
<comment type="caution">
    <text evidence="6">The sequence shown here is derived from an EMBL/GenBank/DDBJ whole genome shotgun (WGS) entry which is preliminary data.</text>
</comment>
<dbReference type="EMBL" id="PGCJ01001009">
    <property type="protein sequence ID" value="PLW11697.1"/>
    <property type="molecule type" value="Genomic_DNA"/>
</dbReference>
<dbReference type="Proteomes" id="UP000235388">
    <property type="component" value="Unassembled WGS sequence"/>
</dbReference>
<evidence type="ECO:0000259" key="5">
    <source>
        <dbReference type="Pfam" id="PF10181"/>
    </source>
</evidence>
<keyword evidence="4" id="KW-1133">Transmembrane helix</keyword>
<evidence type="ECO:0000256" key="1">
    <source>
        <dbReference type="ARBA" id="ARBA00004687"/>
    </source>
</evidence>
<feature type="transmembrane region" description="Helical" evidence="4">
    <location>
        <begin position="66"/>
        <end position="85"/>
    </location>
</feature>
<reference evidence="9 10" key="1">
    <citation type="submission" date="2017-11" db="EMBL/GenBank/DDBJ databases">
        <title>De novo assembly and phasing of dikaryotic genomes from two isolates of Puccinia coronata f. sp. avenae, the causal agent of oat crown rust.</title>
        <authorList>
            <person name="Miller M.E."/>
            <person name="Zhang Y."/>
            <person name="Omidvar V."/>
            <person name="Sperschneider J."/>
            <person name="Schwessinger B."/>
            <person name="Raley C."/>
            <person name="Palmer J.M."/>
            <person name="Garnica D."/>
            <person name="Upadhyaya N."/>
            <person name="Rathjen J."/>
            <person name="Taylor J.M."/>
            <person name="Park R.F."/>
            <person name="Dodds P.N."/>
            <person name="Hirsch C.D."/>
            <person name="Kianian S.F."/>
            <person name="Figueroa M."/>
        </authorList>
    </citation>
    <scope>NUCLEOTIDE SEQUENCE [LARGE SCALE GENOMIC DNA]</scope>
    <source>
        <strain evidence="6">12NC29</strain>
        <strain evidence="7">12SD80</strain>
    </source>
</reference>
<feature type="region of interest" description="Disordered" evidence="3">
    <location>
        <begin position="1"/>
        <end position="22"/>
    </location>
</feature>
<dbReference type="OrthoDB" id="6256716at2759"/>
<evidence type="ECO:0000313" key="10">
    <source>
        <dbReference type="Proteomes" id="UP000235392"/>
    </source>
</evidence>
<feature type="compositionally biased region" description="Basic residues" evidence="3">
    <location>
        <begin position="1"/>
        <end position="10"/>
    </location>
</feature>
<evidence type="ECO:0000313" key="6">
    <source>
        <dbReference type="EMBL" id="PLW11697.1"/>
    </source>
</evidence>
<dbReference type="PANTHER" id="PTHR15231">
    <property type="entry name" value="PHOSPHATIDYLINOSITOL N-ACETYLGLUCOSAMINYLTRANSFERASE SUBUNIT H"/>
    <property type="match status" value="1"/>
</dbReference>
<proteinExistence type="inferred from homology"/>
<dbReference type="InterPro" id="IPR019328">
    <property type="entry name" value="PIGH-H_dom"/>
</dbReference>
<dbReference type="PANTHER" id="PTHR15231:SF1">
    <property type="entry name" value="PHOSPHATIDYLINOSITOL N-ACETYLGLUCOSAMINYLTRANSFERASE SUBUNIT H"/>
    <property type="match status" value="1"/>
</dbReference>